<feature type="domain" description="Bromo" evidence="15">
    <location>
        <begin position="1104"/>
        <end position="1174"/>
    </location>
</feature>
<dbReference type="PANTHER" id="PTHR45915:SF2">
    <property type="entry name" value="TOUTATIS, ISOFORM E"/>
    <property type="match status" value="1"/>
</dbReference>
<feature type="compositionally biased region" description="Basic residues" evidence="14">
    <location>
        <begin position="955"/>
        <end position="966"/>
    </location>
</feature>
<feature type="compositionally biased region" description="Low complexity" evidence="14">
    <location>
        <begin position="584"/>
        <end position="595"/>
    </location>
</feature>
<dbReference type="InterPro" id="IPR001487">
    <property type="entry name" value="Bromodomain"/>
</dbReference>
<dbReference type="PROSITE" id="PS50014">
    <property type="entry name" value="BROMODOMAIN_2"/>
    <property type="match status" value="1"/>
</dbReference>
<keyword evidence="9" id="KW-0804">Transcription</keyword>
<feature type="domain" description="PHD-type" evidence="16">
    <location>
        <begin position="852"/>
        <end position="899"/>
    </location>
</feature>
<evidence type="ECO:0000256" key="4">
    <source>
        <dbReference type="ARBA" id="ARBA00022771"/>
    </source>
</evidence>
<evidence type="ECO:0000256" key="6">
    <source>
        <dbReference type="ARBA" id="ARBA00023015"/>
    </source>
</evidence>
<organism evidence="17 18">
    <name type="scientific">Plutella xylostella</name>
    <name type="common">Diamondback moth</name>
    <name type="synonym">Plutella maculipennis</name>
    <dbReference type="NCBI Taxonomy" id="51655"/>
    <lineage>
        <taxon>Eukaryota</taxon>
        <taxon>Metazoa</taxon>
        <taxon>Ecdysozoa</taxon>
        <taxon>Arthropoda</taxon>
        <taxon>Hexapoda</taxon>
        <taxon>Insecta</taxon>
        <taxon>Pterygota</taxon>
        <taxon>Neoptera</taxon>
        <taxon>Endopterygota</taxon>
        <taxon>Lepidoptera</taxon>
        <taxon>Glossata</taxon>
        <taxon>Ditrysia</taxon>
        <taxon>Yponomeutoidea</taxon>
        <taxon>Plutellidae</taxon>
        <taxon>Plutella</taxon>
    </lineage>
</organism>
<dbReference type="InterPro" id="IPR028941">
    <property type="entry name" value="WHIM2_dom"/>
</dbReference>
<dbReference type="Pfam" id="PF00439">
    <property type="entry name" value="Bromodomain"/>
    <property type="match status" value="1"/>
</dbReference>
<feature type="region of interest" description="Disordered" evidence="14">
    <location>
        <begin position="46"/>
        <end position="67"/>
    </location>
</feature>
<evidence type="ECO:0000256" key="7">
    <source>
        <dbReference type="ARBA" id="ARBA00023054"/>
    </source>
</evidence>
<evidence type="ECO:0000259" key="15">
    <source>
        <dbReference type="PROSITE" id="PS50014"/>
    </source>
</evidence>
<dbReference type="PROSITE" id="PS01359">
    <property type="entry name" value="ZF_PHD_1"/>
    <property type="match status" value="1"/>
</dbReference>
<dbReference type="PROSITE" id="PS50016">
    <property type="entry name" value="ZF_PHD_2"/>
    <property type="match status" value="2"/>
</dbReference>
<dbReference type="SMART" id="SM00297">
    <property type="entry name" value="BROMO"/>
    <property type="match status" value="1"/>
</dbReference>
<keyword evidence="7 13" id="KW-0175">Coiled coil</keyword>
<evidence type="ECO:0000256" key="3">
    <source>
        <dbReference type="ARBA" id="ARBA00022723"/>
    </source>
</evidence>
<evidence type="ECO:0000256" key="1">
    <source>
        <dbReference type="ARBA" id="ARBA00004123"/>
    </source>
</evidence>
<evidence type="ECO:0000313" key="18">
    <source>
        <dbReference type="Proteomes" id="UP000653454"/>
    </source>
</evidence>
<feature type="compositionally biased region" description="Low complexity" evidence="14">
    <location>
        <begin position="618"/>
        <end position="629"/>
    </location>
</feature>
<comment type="subcellular location">
    <subcellularLocation>
        <location evidence="1">Nucleus</location>
    </subcellularLocation>
</comment>
<dbReference type="PROSITE" id="PS00633">
    <property type="entry name" value="BROMODOMAIN_1"/>
    <property type="match status" value="1"/>
</dbReference>
<dbReference type="InterPro" id="IPR001965">
    <property type="entry name" value="Znf_PHD"/>
</dbReference>
<feature type="compositionally biased region" description="Low complexity" evidence="14">
    <location>
        <begin position="550"/>
        <end position="561"/>
    </location>
</feature>
<dbReference type="Proteomes" id="UP000653454">
    <property type="component" value="Unassembled WGS sequence"/>
</dbReference>
<dbReference type="PANTHER" id="PTHR45915">
    <property type="entry name" value="TRANSCRIPTION INTERMEDIARY FACTOR"/>
    <property type="match status" value="1"/>
</dbReference>
<keyword evidence="4 12" id="KW-0863">Zinc-finger</keyword>
<dbReference type="EMBL" id="CAJHNJ030000121">
    <property type="protein sequence ID" value="CAG9136003.1"/>
    <property type="molecule type" value="Genomic_DNA"/>
</dbReference>
<feature type="region of interest" description="Disordered" evidence="14">
    <location>
        <begin position="642"/>
        <end position="664"/>
    </location>
</feature>
<comment type="caution">
    <text evidence="17">The sequence shown here is derived from an EMBL/GenBank/DDBJ whole genome shotgun (WGS) entry which is preliminary data.</text>
</comment>
<dbReference type="InterPro" id="IPR011011">
    <property type="entry name" value="Znf_FYVE_PHD"/>
</dbReference>
<dbReference type="GO" id="GO:0008270">
    <property type="term" value="F:zinc ion binding"/>
    <property type="evidence" value="ECO:0007669"/>
    <property type="project" value="UniProtKB-KW"/>
</dbReference>
<dbReference type="GO" id="GO:0005634">
    <property type="term" value="C:nucleus"/>
    <property type="evidence" value="ECO:0007669"/>
    <property type="project" value="UniProtKB-SubCell"/>
</dbReference>
<dbReference type="FunFam" id="3.30.40.10:FF:000199">
    <property type="entry name" value="Bromodomain adjacent to zinc finger domain 2B"/>
    <property type="match status" value="1"/>
</dbReference>
<dbReference type="SUPFAM" id="SSF47370">
    <property type="entry name" value="Bromodomain"/>
    <property type="match status" value="1"/>
</dbReference>
<feature type="domain" description="PHD-type" evidence="16">
    <location>
        <begin position="903"/>
        <end position="952"/>
    </location>
</feature>
<evidence type="ECO:0000256" key="11">
    <source>
        <dbReference type="PROSITE-ProRule" id="PRU00035"/>
    </source>
</evidence>
<dbReference type="Pfam" id="PF15613">
    <property type="entry name" value="WSD"/>
    <property type="match status" value="1"/>
</dbReference>
<keyword evidence="5" id="KW-0862">Zinc</keyword>
<feature type="region of interest" description="Disordered" evidence="14">
    <location>
        <begin position="785"/>
        <end position="808"/>
    </location>
</feature>
<evidence type="ECO:0000313" key="17">
    <source>
        <dbReference type="EMBL" id="CAG9136003.1"/>
    </source>
</evidence>
<dbReference type="InterPro" id="IPR018359">
    <property type="entry name" value="Bromodomain_CS"/>
</dbReference>
<comment type="similarity">
    <text evidence="2">Belongs to the WAL family.</text>
</comment>
<dbReference type="CDD" id="cd15545">
    <property type="entry name" value="PHD_BAZ2A_like"/>
    <property type="match status" value="1"/>
</dbReference>
<dbReference type="GO" id="GO:0000785">
    <property type="term" value="C:chromatin"/>
    <property type="evidence" value="ECO:0007669"/>
    <property type="project" value="TreeGrafter"/>
</dbReference>
<dbReference type="Gene3D" id="3.30.40.10">
    <property type="entry name" value="Zinc/RING finger domain, C3HC4 (zinc finger)"/>
    <property type="match status" value="2"/>
</dbReference>
<dbReference type="InterPro" id="IPR019787">
    <property type="entry name" value="Znf_PHD-finger"/>
</dbReference>
<keyword evidence="8 11" id="KW-0103">Bromodomain</keyword>
<evidence type="ECO:0000256" key="5">
    <source>
        <dbReference type="ARBA" id="ARBA00022833"/>
    </source>
</evidence>
<dbReference type="Gene3D" id="1.20.920.10">
    <property type="entry name" value="Bromodomain-like"/>
    <property type="match status" value="1"/>
</dbReference>
<feature type="compositionally biased region" description="Low complexity" evidence="14">
    <location>
        <begin position="652"/>
        <end position="663"/>
    </location>
</feature>
<feature type="compositionally biased region" description="Basic and acidic residues" evidence="14">
    <location>
        <begin position="967"/>
        <end position="977"/>
    </location>
</feature>
<proteinExistence type="inferred from homology"/>
<gene>
    <name evidence="17" type="ORF">PLXY2_LOCUS14266</name>
</gene>
<dbReference type="Pfam" id="PF00628">
    <property type="entry name" value="PHD"/>
    <property type="match status" value="2"/>
</dbReference>
<protein>
    <submittedName>
        <fullName evidence="17">(diamondback moth) hypothetical protein</fullName>
    </submittedName>
</protein>
<reference evidence="17" key="1">
    <citation type="submission" date="2020-11" db="EMBL/GenBank/DDBJ databases">
        <authorList>
            <person name="Whiteford S."/>
        </authorList>
    </citation>
    <scope>NUCLEOTIDE SEQUENCE</scope>
</reference>
<evidence type="ECO:0000256" key="14">
    <source>
        <dbReference type="SAM" id="MobiDB-lite"/>
    </source>
</evidence>
<dbReference type="PRINTS" id="PR00503">
    <property type="entry name" value="BROMODOMAIN"/>
</dbReference>
<dbReference type="InterPro" id="IPR019786">
    <property type="entry name" value="Zinc_finger_PHD-type_CS"/>
</dbReference>
<dbReference type="SMART" id="SM00249">
    <property type="entry name" value="PHD"/>
    <property type="match status" value="2"/>
</dbReference>
<dbReference type="SUPFAM" id="SSF57903">
    <property type="entry name" value="FYVE/PHD zinc finger"/>
    <property type="match status" value="2"/>
</dbReference>
<sequence>MAYLPTTEYWRRYWSLGKCGGILVEAMESAQPEILHYHEALEASATRDKDGDGKRKRKRGAKNGDVDKALDSEAVREEALKTERELKSIKSELNLSDHTQIIKYEPNMKHGACKIQGSSIKMEEKYMQHKQTKEEDDMLDIEDSIPTAFLVQKPTHTPMFAAQAESLDKPQEIVKVENLSRNEEKTDTDEVKDQLVDNLEELRKMAEAVSSQLDAAKKAEEIKEEIKEEKPEVKQETVEADAATELLYAKMLEGKWFSILRHESSVLSNINDVTDIEDKIPTYRDNEQTCSQVVMCQGHKWDVSNNLYLLNDPSLFTLNSMVTSVQVPSNNIYTDSCLTLSGIDQEILDNCHKEVNGDDSPNEDIKEEKEDNDLEKELQADALKVEATQKAKANSLTSLGLLNFNALSTYVTCDSPPPIPMTPDEIEQLENCKVNGLPKKVEGSFVPKDLRHGWWRITDPDQLQELLDCLHPRGVRERELHASILQHIPTVNNKLYIDGGDASTELSPAHPLPPPPADSDATHSTATQRRAHLHTLATVRTRAHRDKCPTADSDATHSAATQRRAHLHTLATVRTRAHRDKCPTADSDATHSAATQRRAHLHTLATVRTRAHRDKCPTADSDATHSAATQRRAHLHTLATVRTRAHRDKCPTADSDATHSAATQRRAHLHTLATVRTRAHRDKCPTADSDATHSAATQRRAHLHTLATVEALEERVSAASMQVKGWRVARTPLAPDCTPAEILAVARSKLAALEAHIERRYLKPPLVQRYASTTEAAAIGAAMQAEANTAAHSPQGNDNSSEGKDNHRGISRGLVTWREAVARCNTAAQLAMMMQALEAAVAWDKSIMKANCQFCLCGDDEDQLLLCDGCDKGYHTYCFKPRMDKIPEGDWYCWECVNKARGSRVCIVCGGGQSGRSVHCALCPRAYHLDCHYPPLAKNPRGKWYCANCVSRAPPKKPRNTKKRESRHKDSTGDLDHSMVPSPAPSHASTSTTAEDCLASVTQTPEKCGEGDKMADVAEPENGIVHHPAPPDFEESDGPSPEKRRATSRAMELDDSGEAMDSMDGSELDAENVPLLSRAKKEKTSARRAKQDLASCKNLLSCLECHEHAWPFLLPVNTKQFPQYKKAIKTPMDLSTIKRKLQEGSYKHKGEFASDVRLIFSNCEEFNEDYSPVGRAGHCMRQYFEQQWAQM</sequence>
<keyword evidence="3" id="KW-0479">Metal-binding</keyword>
<evidence type="ECO:0000256" key="2">
    <source>
        <dbReference type="ARBA" id="ARBA00007444"/>
    </source>
</evidence>
<feature type="compositionally biased region" description="Basic and acidic residues" evidence="14">
    <location>
        <begin position="363"/>
        <end position="374"/>
    </location>
</feature>
<keyword evidence="6" id="KW-0805">Transcription regulation</keyword>
<evidence type="ECO:0000256" key="8">
    <source>
        <dbReference type="ARBA" id="ARBA00023117"/>
    </source>
</evidence>
<keyword evidence="18" id="KW-1185">Reference proteome</keyword>
<accession>A0A8S4G4G1</accession>
<name>A0A8S4G4G1_PLUXY</name>
<feature type="compositionally biased region" description="Polar residues" evidence="14">
    <location>
        <begin position="790"/>
        <end position="800"/>
    </location>
</feature>
<evidence type="ECO:0000256" key="12">
    <source>
        <dbReference type="PROSITE-ProRule" id="PRU00146"/>
    </source>
</evidence>
<evidence type="ECO:0000256" key="13">
    <source>
        <dbReference type="SAM" id="Coils"/>
    </source>
</evidence>
<feature type="coiled-coil region" evidence="13">
    <location>
        <begin position="192"/>
        <end position="236"/>
    </location>
</feature>
<feature type="region of interest" description="Disordered" evidence="14">
    <location>
        <begin position="609"/>
        <end position="630"/>
    </location>
</feature>
<evidence type="ECO:0000256" key="10">
    <source>
        <dbReference type="ARBA" id="ARBA00023242"/>
    </source>
</evidence>
<feature type="region of interest" description="Disordered" evidence="14">
    <location>
        <begin position="955"/>
        <end position="995"/>
    </location>
</feature>
<dbReference type="AlphaFoldDB" id="A0A8S4G4G1"/>
<feature type="region of interest" description="Disordered" evidence="14">
    <location>
        <begin position="499"/>
        <end position="562"/>
    </location>
</feature>
<keyword evidence="10" id="KW-0539">Nucleus</keyword>
<feature type="region of interest" description="Disordered" evidence="14">
    <location>
        <begin position="1022"/>
        <end position="1088"/>
    </location>
</feature>
<feature type="region of interest" description="Disordered" evidence="14">
    <location>
        <begin position="574"/>
        <end position="596"/>
    </location>
</feature>
<dbReference type="InterPro" id="IPR036427">
    <property type="entry name" value="Bromodomain-like_sf"/>
</dbReference>
<feature type="region of interest" description="Disordered" evidence="14">
    <location>
        <begin position="354"/>
        <end position="374"/>
    </location>
</feature>
<evidence type="ECO:0000256" key="9">
    <source>
        <dbReference type="ARBA" id="ARBA00023163"/>
    </source>
</evidence>
<dbReference type="InterPro" id="IPR013083">
    <property type="entry name" value="Znf_RING/FYVE/PHD"/>
</dbReference>
<evidence type="ECO:0000259" key="16">
    <source>
        <dbReference type="PROSITE" id="PS50016"/>
    </source>
</evidence>
<feature type="compositionally biased region" description="Low complexity" evidence="14">
    <location>
        <begin position="985"/>
        <end position="994"/>
    </location>
</feature>